<evidence type="ECO:0000313" key="1">
    <source>
        <dbReference type="EMBL" id="AAN46902.1"/>
    </source>
</evidence>
<name>Q8GJE6_CAMJJ</name>
<dbReference type="KEGG" id="cjj:CJJ81176_pVir0008"/>
<evidence type="ECO:0000313" key="2">
    <source>
        <dbReference type="EMBL" id="EAQ71765.1"/>
    </source>
</evidence>
<reference evidence="2" key="2">
    <citation type="submission" date="2007-01" db="EMBL/GenBank/DDBJ databases">
        <authorList>
            <person name="Fouts D."/>
            <person name="Nelson K."/>
        </authorList>
    </citation>
    <scope>NUCLEOTIDE SEQUENCE</scope>
    <source>
        <strain evidence="2">81-176</strain>
        <plasmid evidence="2">pVir</plasmid>
    </source>
</reference>
<dbReference type="RefSeq" id="WP_011117554.1">
    <property type="nucleotide sequence ID" value="NC_005012.1"/>
</dbReference>
<protein>
    <submittedName>
        <fullName evidence="1">Uncharacterized protein</fullName>
    </submittedName>
</protein>
<evidence type="ECO:0000313" key="3">
    <source>
        <dbReference type="Proteomes" id="UP000000646"/>
    </source>
</evidence>
<keyword evidence="1" id="KW-0614">Plasmid</keyword>
<accession>A1X000</accession>
<gene>
    <name evidence="1" type="primary">Cjp07</name>
    <name evidence="2" type="ordered locus">CJJ81176_pVir0008</name>
</gene>
<dbReference type="HOGENOM" id="CLU_3005483_0_0_7"/>
<reference evidence="3" key="3">
    <citation type="submission" date="2007-01" db="EMBL/GenBank/DDBJ databases">
        <authorList>
            <person name="Fouts D.E."/>
            <person name="Nelson K.E."/>
        </authorList>
    </citation>
    <scope>NUCLEOTIDE SEQUENCE [LARGE SCALE GENOMIC DNA]</scope>
    <source>
        <strain evidence="3">81-176</strain>
        <plasmid evidence="3">Plasmid pVir</plasmid>
    </source>
</reference>
<proteinExistence type="predicted"/>
<dbReference type="AlphaFoldDB" id="Q8GJE6"/>
<reference evidence="1" key="1">
    <citation type="journal article" date="2002" name="Infect. Immun.">
        <title>DNA sequence and mutational analyses of the pVir plasmid of Campylobacter jejuni 81-176.</title>
        <authorList>
            <person name="Bacon D.J."/>
            <person name="Alm R.A."/>
            <person name="Hu L."/>
            <person name="Hickey T.E."/>
            <person name="Ewing C.P."/>
            <person name="Batchelor R.A."/>
            <person name="Trust T.J."/>
            <person name="Guerry P."/>
        </authorList>
    </citation>
    <scope>NUCLEOTIDE SEQUENCE</scope>
    <source>
        <strain evidence="1">81-176</strain>
        <plasmid evidence="1">pVir</plasmid>
    </source>
</reference>
<geneLocation type="plasmid" evidence="1">
    <name>pVir</name>
</geneLocation>
<sequence>MASIEDSLREKELQKAKDILAFCELEDGEYPISKEEAKELEYLKTNEMEQSSLENE</sequence>
<dbReference type="EMBL" id="CP000550">
    <property type="protein sequence ID" value="EAQ71765.1"/>
    <property type="molecule type" value="Genomic_DNA"/>
</dbReference>
<dbReference type="Proteomes" id="UP000000646">
    <property type="component" value="Plasmid pVir"/>
</dbReference>
<accession>Q8GJE6</accession>
<dbReference type="EMBL" id="AF226280">
    <property type="protein sequence ID" value="AAN46902.1"/>
    <property type="molecule type" value="Genomic_DNA"/>
</dbReference>
<organism evidence="1">
    <name type="scientific">Campylobacter jejuni subsp. jejuni serotype O:23/36 (strain 81-176)</name>
    <dbReference type="NCBI Taxonomy" id="354242"/>
    <lineage>
        <taxon>Bacteria</taxon>
        <taxon>Pseudomonadati</taxon>
        <taxon>Campylobacterota</taxon>
        <taxon>Epsilonproteobacteria</taxon>
        <taxon>Campylobacterales</taxon>
        <taxon>Campylobacteraceae</taxon>
        <taxon>Campylobacter</taxon>
    </lineage>
</organism>